<proteinExistence type="predicted"/>
<gene>
    <name evidence="4" type="ORF">H7F49_12475</name>
</gene>
<dbReference type="Pfam" id="PF01734">
    <property type="entry name" value="Patatin"/>
    <property type="match status" value="1"/>
</dbReference>
<dbReference type="Gene3D" id="3.40.1090.10">
    <property type="entry name" value="Cytosolic phospholipase A2 catalytic domain"/>
    <property type="match status" value="1"/>
</dbReference>
<dbReference type="InterPro" id="IPR016035">
    <property type="entry name" value="Acyl_Trfase/lysoPLipase"/>
</dbReference>
<dbReference type="AlphaFoldDB" id="A0A7X1KCP7"/>
<evidence type="ECO:0000256" key="2">
    <source>
        <dbReference type="SAM" id="SignalP"/>
    </source>
</evidence>
<reference evidence="4 5" key="1">
    <citation type="submission" date="2020-08" db="EMBL/GenBank/DDBJ databases">
        <title>The genome sequence of Novosphingobium flavum 4Y4.</title>
        <authorList>
            <person name="Liu Y."/>
        </authorList>
    </citation>
    <scope>NUCLEOTIDE SEQUENCE [LARGE SCALE GENOMIC DNA]</scope>
    <source>
        <strain evidence="4 5">4Y4</strain>
    </source>
</reference>
<keyword evidence="1" id="KW-0443">Lipid metabolism</keyword>
<dbReference type="Proteomes" id="UP000520156">
    <property type="component" value="Unassembled WGS sequence"/>
</dbReference>
<dbReference type="EMBL" id="JACLAU010000021">
    <property type="protein sequence ID" value="MBC2652519.1"/>
    <property type="molecule type" value="Genomic_DNA"/>
</dbReference>
<feature type="chain" id="PRO_5030729085" evidence="2">
    <location>
        <begin position="27"/>
        <end position="483"/>
    </location>
</feature>
<feature type="domain" description="PNPLA" evidence="3">
    <location>
        <begin position="96"/>
        <end position="324"/>
    </location>
</feature>
<sequence>MRSWAALLTAACLLLGGCAIRPVQYAGTPALRCTAPEFAYRLAIDPEAGTRQPDGAAETLRPTDAQALDAALERAYKSGNLHPYAPREEAVSNSLLLLSGGSEDGAFGAGFLSQWGKLRTVNADLQPPPAGQPRKTGLPRFRVVTGISTGALQASFAFIDDPEALVQSYSIVRERELLRPLVSRGLDDHPVRGAISLARRGTLATLDPLRGLLDRLLTAPYHGPLGDYPTRIHAIAREASDNEGNRSLLVGAVEMDSGDLVVFDLGAYARAWVAADTLEDRPRADALKHCYIEALIASSSVPIAAAPVFIDGKMFIDGGARFGVFLRPLDKVFAANRRTDARGEARDHLFMLINGTLQVGPQCTLAPCPNPNPRWRFDSLAFRSLSVLINQSYVASVYWSRSEGARNGLNPEIARMQPGPQGYLAHRATVALPGETPREATCGEWQAEDKRRDHPLEFHARYMRCLIDYGRNHPAVTQWARLE</sequence>
<organism evidence="4 5">
    <name type="scientific">Novosphingobium aerophilum</name>
    <dbReference type="NCBI Taxonomy" id="2839843"/>
    <lineage>
        <taxon>Bacteria</taxon>
        <taxon>Pseudomonadati</taxon>
        <taxon>Pseudomonadota</taxon>
        <taxon>Alphaproteobacteria</taxon>
        <taxon>Sphingomonadales</taxon>
        <taxon>Sphingomonadaceae</taxon>
        <taxon>Novosphingobium</taxon>
    </lineage>
</organism>
<evidence type="ECO:0000313" key="5">
    <source>
        <dbReference type="Proteomes" id="UP000520156"/>
    </source>
</evidence>
<dbReference type="InterPro" id="IPR002641">
    <property type="entry name" value="PNPLA_dom"/>
</dbReference>
<protein>
    <submittedName>
        <fullName evidence="4">Patatin-like phospholipase family protein</fullName>
    </submittedName>
</protein>
<keyword evidence="5" id="KW-1185">Reference proteome</keyword>
<evidence type="ECO:0000256" key="1">
    <source>
        <dbReference type="ARBA" id="ARBA00023098"/>
    </source>
</evidence>
<dbReference type="GO" id="GO:0006629">
    <property type="term" value="P:lipid metabolic process"/>
    <property type="evidence" value="ECO:0007669"/>
    <property type="project" value="UniProtKB-KW"/>
</dbReference>
<evidence type="ECO:0000313" key="4">
    <source>
        <dbReference type="EMBL" id="MBC2652519.1"/>
    </source>
</evidence>
<keyword evidence="2" id="KW-0732">Signal</keyword>
<name>A0A7X1KCP7_9SPHN</name>
<dbReference type="SUPFAM" id="SSF52151">
    <property type="entry name" value="FabD/lysophospholipase-like"/>
    <property type="match status" value="1"/>
</dbReference>
<feature type="signal peptide" evidence="2">
    <location>
        <begin position="1"/>
        <end position="26"/>
    </location>
</feature>
<comment type="caution">
    <text evidence="4">The sequence shown here is derived from an EMBL/GenBank/DDBJ whole genome shotgun (WGS) entry which is preliminary data.</text>
</comment>
<accession>A0A7X1KCP7</accession>
<dbReference type="PROSITE" id="PS51257">
    <property type="entry name" value="PROKAR_LIPOPROTEIN"/>
    <property type="match status" value="1"/>
</dbReference>
<evidence type="ECO:0000259" key="3">
    <source>
        <dbReference type="Pfam" id="PF01734"/>
    </source>
</evidence>